<keyword evidence="2" id="KW-1133">Transmembrane helix</keyword>
<feature type="signal peptide" evidence="3">
    <location>
        <begin position="1"/>
        <end position="28"/>
    </location>
</feature>
<evidence type="ECO:0000256" key="2">
    <source>
        <dbReference type="SAM" id="Phobius"/>
    </source>
</evidence>
<evidence type="ECO:0000256" key="1">
    <source>
        <dbReference type="SAM" id="MobiDB-lite"/>
    </source>
</evidence>
<dbReference type="EMBL" id="JAVHNS010000017">
    <property type="protein sequence ID" value="KAK6332678.1"/>
    <property type="molecule type" value="Genomic_DNA"/>
</dbReference>
<comment type="caution">
    <text evidence="4">The sequence shown here is derived from an EMBL/GenBank/DDBJ whole genome shotgun (WGS) entry which is preliminary data.</text>
</comment>
<evidence type="ECO:0000313" key="5">
    <source>
        <dbReference type="Proteomes" id="UP001373714"/>
    </source>
</evidence>
<reference evidence="4 5" key="1">
    <citation type="submission" date="2019-10" db="EMBL/GenBank/DDBJ databases">
        <authorList>
            <person name="Palmer J.M."/>
        </authorList>
    </citation>
    <scope>NUCLEOTIDE SEQUENCE [LARGE SCALE GENOMIC DNA]</scope>
    <source>
        <strain evidence="4 5">TWF730</strain>
    </source>
</reference>
<keyword evidence="3" id="KW-0732">Signal</keyword>
<feature type="chain" id="PRO_5043508180" evidence="3">
    <location>
        <begin position="29"/>
        <end position="514"/>
    </location>
</feature>
<dbReference type="SUPFAM" id="SSF52058">
    <property type="entry name" value="L domain-like"/>
    <property type="match status" value="1"/>
</dbReference>
<proteinExistence type="predicted"/>
<gene>
    <name evidence="4" type="ORF">TWF730_004338</name>
</gene>
<protein>
    <submittedName>
        <fullName evidence="4">Uncharacterized protein</fullName>
    </submittedName>
</protein>
<feature type="transmembrane region" description="Helical" evidence="2">
    <location>
        <begin position="449"/>
        <end position="474"/>
    </location>
</feature>
<dbReference type="Proteomes" id="UP001373714">
    <property type="component" value="Unassembled WGS sequence"/>
</dbReference>
<keyword evidence="2" id="KW-0812">Transmembrane</keyword>
<organism evidence="4 5">
    <name type="scientific">Orbilia blumenaviensis</name>
    <dbReference type="NCBI Taxonomy" id="1796055"/>
    <lineage>
        <taxon>Eukaryota</taxon>
        <taxon>Fungi</taxon>
        <taxon>Dikarya</taxon>
        <taxon>Ascomycota</taxon>
        <taxon>Pezizomycotina</taxon>
        <taxon>Orbiliomycetes</taxon>
        <taxon>Orbiliales</taxon>
        <taxon>Orbiliaceae</taxon>
        <taxon>Orbilia</taxon>
    </lineage>
</organism>
<dbReference type="AlphaFoldDB" id="A0AAV9U0F9"/>
<keyword evidence="5" id="KW-1185">Reference proteome</keyword>
<keyword evidence="2" id="KW-0472">Membrane</keyword>
<sequence length="514" mass="53868">MLRASEFQTPCVLKLFGFFLLFLPEVFAQAGCGDLIDTAAGSVPASCVEVGDVTVTAPSVATVNLRNVEVVSGDLGLRGPSIDSLDAASLVNITGDFTIQSSKLSQLHIPRLSSLGGDLLLNLSDSPLTNIGLGLSAVAVGGSYTFIQSPNIQRISLSVSPNAALGNRSLAIDGLYSLDVLEIDGIDFTKVNITATSLSSIPDIWASTQDWVEIYSLGLLGNISITTSSVRSSVMLAGIGSPSVVFPALATIGGDLNFIQTDTIDLSFPSLRSVSGGFIVSINDKLQSLSVGRVETISDLAFANNTLLANIFFPELRTLDILTIQYNDYMTVLDLQSWFPKLSQVSRYIILQGQFNNVTFPLLQNGIGIKAPLITIVSSVELDCEAVRSEAIDKQAISNIDNLECTSGPKGTKPSVTSSPARPGNPPPTPTGTSNNIGEFGGGNSSTNIGAIVGGTIGGVVFIAAISALVWVYMRRRPRGGGQHREEAPAKMGGIEEHVGGIHDPGRDAGGIKS</sequence>
<evidence type="ECO:0000256" key="3">
    <source>
        <dbReference type="SAM" id="SignalP"/>
    </source>
</evidence>
<name>A0AAV9U0F9_9PEZI</name>
<evidence type="ECO:0000313" key="4">
    <source>
        <dbReference type="EMBL" id="KAK6332678.1"/>
    </source>
</evidence>
<accession>A0AAV9U0F9</accession>
<feature type="region of interest" description="Disordered" evidence="1">
    <location>
        <begin position="403"/>
        <end position="441"/>
    </location>
</feature>